<evidence type="ECO:0008006" key="5">
    <source>
        <dbReference type="Google" id="ProtNLM"/>
    </source>
</evidence>
<gene>
    <name evidence="2" type="ordered locus">MTR_3g081560</name>
</gene>
<reference evidence="2 4" key="2">
    <citation type="journal article" date="2014" name="BMC Genomics">
        <title>An improved genome release (version Mt4.0) for the model legume Medicago truncatula.</title>
        <authorList>
            <person name="Tang H."/>
            <person name="Krishnakumar V."/>
            <person name="Bidwell S."/>
            <person name="Rosen B."/>
            <person name="Chan A."/>
            <person name="Zhou S."/>
            <person name="Gentzbittel L."/>
            <person name="Childs K.L."/>
            <person name="Yandell M."/>
            <person name="Gundlach H."/>
            <person name="Mayer K.F."/>
            <person name="Schwartz D.C."/>
            <person name="Town C.D."/>
        </authorList>
    </citation>
    <scope>GENOME REANNOTATION</scope>
    <source>
        <strain evidence="2">A17</strain>
        <strain evidence="3 4">cv. Jemalong A17</strain>
    </source>
</reference>
<proteinExistence type="predicted"/>
<protein>
    <recommendedName>
        <fullName evidence="5">Non-specific serine/threonine protein kinase</fullName>
    </recommendedName>
</protein>
<dbReference type="PANTHER" id="PTHR35491:SF12">
    <property type="entry name" value="RRM DOMAIN-CONTAINING PROTEIN"/>
    <property type="match status" value="1"/>
</dbReference>
<accession>A0A072V1E1</accession>
<feature type="compositionally biased region" description="Basic and acidic residues" evidence="1">
    <location>
        <begin position="709"/>
        <end position="723"/>
    </location>
</feature>
<feature type="compositionally biased region" description="Polar residues" evidence="1">
    <location>
        <begin position="364"/>
        <end position="373"/>
    </location>
</feature>
<evidence type="ECO:0000256" key="1">
    <source>
        <dbReference type="SAM" id="MobiDB-lite"/>
    </source>
</evidence>
<dbReference type="ExpressionAtlas" id="A0A072V1E1">
    <property type="expression patterns" value="differential"/>
</dbReference>
<keyword evidence="4" id="KW-1185">Reference proteome</keyword>
<feature type="compositionally biased region" description="Basic and acidic residues" evidence="1">
    <location>
        <begin position="339"/>
        <end position="363"/>
    </location>
</feature>
<name>A0A072V1E1_MEDTR</name>
<feature type="region of interest" description="Disordered" evidence="1">
    <location>
        <begin position="915"/>
        <end position="961"/>
    </location>
</feature>
<reference evidence="3" key="3">
    <citation type="submission" date="2015-04" db="UniProtKB">
        <authorList>
            <consortium name="EnsemblPlants"/>
        </authorList>
    </citation>
    <scope>IDENTIFICATION</scope>
    <source>
        <strain evidence="3">cv. Jemalong A17</strain>
    </source>
</reference>
<evidence type="ECO:0000313" key="4">
    <source>
        <dbReference type="Proteomes" id="UP000002051"/>
    </source>
</evidence>
<dbReference type="EnsemblPlants" id="KEH35198">
    <property type="protein sequence ID" value="KEH35198"/>
    <property type="gene ID" value="MTR_3g081560"/>
</dbReference>
<reference evidence="2 4" key="1">
    <citation type="journal article" date="2011" name="Nature">
        <title>The Medicago genome provides insight into the evolution of rhizobial symbioses.</title>
        <authorList>
            <person name="Young N.D."/>
            <person name="Debelle F."/>
            <person name="Oldroyd G.E."/>
            <person name="Geurts R."/>
            <person name="Cannon S.B."/>
            <person name="Udvardi M.K."/>
            <person name="Benedito V.A."/>
            <person name="Mayer K.F."/>
            <person name="Gouzy J."/>
            <person name="Schoof H."/>
            <person name="Van de Peer Y."/>
            <person name="Proost S."/>
            <person name="Cook D.R."/>
            <person name="Meyers B.C."/>
            <person name="Spannagl M."/>
            <person name="Cheung F."/>
            <person name="De Mita S."/>
            <person name="Krishnakumar V."/>
            <person name="Gundlach H."/>
            <person name="Zhou S."/>
            <person name="Mudge J."/>
            <person name="Bharti A.K."/>
            <person name="Murray J.D."/>
            <person name="Naoumkina M.A."/>
            <person name="Rosen B."/>
            <person name="Silverstein K.A."/>
            <person name="Tang H."/>
            <person name="Rombauts S."/>
            <person name="Zhao P.X."/>
            <person name="Zhou P."/>
            <person name="Barbe V."/>
            <person name="Bardou P."/>
            <person name="Bechner M."/>
            <person name="Bellec A."/>
            <person name="Berger A."/>
            <person name="Berges H."/>
            <person name="Bidwell S."/>
            <person name="Bisseling T."/>
            <person name="Choisne N."/>
            <person name="Couloux A."/>
            <person name="Denny R."/>
            <person name="Deshpande S."/>
            <person name="Dai X."/>
            <person name="Doyle J.J."/>
            <person name="Dudez A.M."/>
            <person name="Farmer A.D."/>
            <person name="Fouteau S."/>
            <person name="Franken C."/>
            <person name="Gibelin C."/>
            <person name="Gish J."/>
            <person name="Goldstein S."/>
            <person name="Gonzalez A.J."/>
            <person name="Green P.J."/>
            <person name="Hallab A."/>
            <person name="Hartog M."/>
            <person name="Hua A."/>
            <person name="Humphray S.J."/>
            <person name="Jeong D.H."/>
            <person name="Jing Y."/>
            <person name="Jocker A."/>
            <person name="Kenton S.M."/>
            <person name="Kim D.J."/>
            <person name="Klee K."/>
            <person name="Lai H."/>
            <person name="Lang C."/>
            <person name="Lin S."/>
            <person name="Macmil S.L."/>
            <person name="Magdelenat G."/>
            <person name="Matthews L."/>
            <person name="McCorrison J."/>
            <person name="Monaghan E.L."/>
            <person name="Mun J.H."/>
            <person name="Najar F.Z."/>
            <person name="Nicholson C."/>
            <person name="Noirot C."/>
            <person name="O'Bleness M."/>
            <person name="Paule C.R."/>
            <person name="Poulain J."/>
            <person name="Prion F."/>
            <person name="Qin B."/>
            <person name="Qu C."/>
            <person name="Retzel E.F."/>
            <person name="Riddle C."/>
            <person name="Sallet E."/>
            <person name="Samain S."/>
            <person name="Samson N."/>
            <person name="Sanders I."/>
            <person name="Saurat O."/>
            <person name="Scarpelli C."/>
            <person name="Schiex T."/>
            <person name="Segurens B."/>
            <person name="Severin A.J."/>
            <person name="Sherrier D.J."/>
            <person name="Shi R."/>
            <person name="Sims S."/>
            <person name="Singer S.R."/>
            <person name="Sinharoy S."/>
            <person name="Sterck L."/>
            <person name="Viollet A."/>
            <person name="Wang B.B."/>
            <person name="Wang K."/>
            <person name="Wang M."/>
            <person name="Wang X."/>
            <person name="Warfsmann J."/>
            <person name="Weissenbach J."/>
            <person name="White D.D."/>
            <person name="White J.D."/>
            <person name="Wiley G.B."/>
            <person name="Wincker P."/>
            <person name="Xing Y."/>
            <person name="Yang L."/>
            <person name="Yao Z."/>
            <person name="Ying F."/>
            <person name="Zhai J."/>
            <person name="Zhou L."/>
            <person name="Zuber A."/>
            <person name="Denarie J."/>
            <person name="Dixon R.A."/>
            <person name="May G.D."/>
            <person name="Schwartz D.C."/>
            <person name="Rogers J."/>
            <person name="Quetier F."/>
            <person name="Town C.D."/>
            <person name="Roe B.A."/>
        </authorList>
    </citation>
    <scope>NUCLEOTIDE SEQUENCE [LARGE SCALE GENOMIC DNA]</scope>
    <source>
        <strain evidence="2">A17</strain>
        <strain evidence="3 4">cv. Jemalong A17</strain>
    </source>
</reference>
<feature type="region of interest" description="Disordered" evidence="1">
    <location>
        <begin position="697"/>
        <end position="727"/>
    </location>
</feature>
<organism evidence="2 4">
    <name type="scientific">Medicago truncatula</name>
    <name type="common">Barrel medic</name>
    <name type="synonym">Medicago tribuloides</name>
    <dbReference type="NCBI Taxonomy" id="3880"/>
    <lineage>
        <taxon>Eukaryota</taxon>
        <taxon>Viridiplantae</taxon>
        <taxon>Streptophyta</taxon>
        <taxon>Embryophyta</taxon>
        <taxon>Tracheophyta</taxon>
        <taxon>Spermatophyta</taxon>
        <taxon>Magnoliopsida</taxon>
        <taxon>eudicotyledons</taxon>
        <taxon>Gunneridae</taxon>
        <taxon>Pentapetalae</taxon>
        <taxon>rosids</taxon>
        <taxon>fabids</taxon>
        <taxon>Fabales</taxon>
        <taxon>Fabaceae</taxon>
        <taxon>Papilionoideae</taxon>
        <taxon>50 kb inversion clade</taxon>
        <taxon>NPAAA clade</taxon>
        <taxon>Hologalegina</taxon>
        <taxon>IRL clade</taxon>
        <taxon>Trifolieae</taxon>
        <taxon>Medicago</taxon>
    </lineage>
</organism>
<dbReference type="EMBL" id="CM001219">
    <property type="protein sequence ID" value="KEH35198.1"/>
    <property type="molecule type" value="Genomic_DNA"/>
</dbReference>
<dbReference type="PANTHER" id="PTHR35491">
    <property type="entry name" value="OS12G0638500-LIKE PROTEIN"/>
    <property type="match status" value="1"/>
</dbReference>
<sequence>MDEFQAGIDNVDTGHEAKMTENTLVVMNTSDEIRVPFQEDLYPNEAMDVIQARLENLDSGYEAKMTENTPVTNTSEKFQGAPLEEDFYQKAAMDVLQAGLENVDSGYEAKVTENTPVTNTSEKFRGVRFQEDFYPKEAMDVLQVGIENVDSGYEANVTENTPATNTSDKFQVPFQEDLYQKAAMDVLQAGAGLKNVDSGYEKKMTENTPMTDTSEKIRGANRQTVSSGRTCAEFYINLKETDLYQKAAMDVLQAEAGLENVDSGYEKKMTENTPMADTSEKIRGDLYQKAAMDVLQAGAGLENVENTPMIDTSEKIRGAESRCRRRSKYLSYPYTNSGPRDKDSPAETEESKTPCVVVKEKASSRTSKPSNGSILPDKLVSKRFQNNWYRKFISCSSMSSSPDFVSASSGDLLSGLFSTAVDCMSPIEDKNFDLVEWFFCKKRISEYHDEAELATSLVSVNGGKTVKPGGNDLLDTKSRKKRKNTKAENAARHKMKPLSGLSDMKGNVSIVDCTSSGKKLQQKRKVEEITSLHQLQSPETTINESGNICSSVPETQNHNVLASEKKTRPKKKQKLEAAQKYQGAQLASHFHSKSTECSSLVIDLQFMSPPLPVDIHQKSNGENKEEQVFKVSNPEIRVSQGELDGNVTRNLLVGTSEAGTASQEGFAANITNHNMSVNAASELGSVYQARFVGTASINKREKKKRTKKAPQEHPNTKHAREIPDLNNISFESSSIRKESGPVNFLSSELKSGHPRSLSACSSRTKTVNLGGVEYNGKSVGTFLFLQFAPGVDIPSKEDLLKTFCRFGPLKASETQMMKDNGSAQIVFVRSIDAAEALRNLEQNNPFGAALVGYRLHPPPAAAPPLEQCMTPTQPRPHHPPAAASPLEQFMTPTQPRLHHPPAGAPPLTQLITPTQPRVHHPPAAAPPLPTQSRPHHPPAAAPPLEQLMTPTQPTRSMPMPGETPPPLEIMKQNLQMMTSALEKSGNNLSPQMKAKLEGEIKNLLTKMNRGKV</sequence>
<evidence type="ECO:0000313" key="2">
    <source>
        <dbReference type="EMBL" id="KEH35198.1"/>
    </source>
</evidence>
<dbReference type="AlphaFoldDB" id="A0A072V1E1"/>
<feature type="region of interest" description="Disordered" evidence="1">
    <location>
        <begin position="468"/>
        <end position="501"/>
    </location>
</feature>
<dbReference type="HOGENOM" id="CLU_308673_0_0_1"/>
<dbReference type="Proteomes" id="UP000002051">
    <property type="component" value="Chromosome 3"/>
</dbReference>
<evidence type="ECO:0000313" key="3">
    <source>
        <dbReference type="EnsemblPlants" id="KEH35198"/>
    </source>
</evidence>
<feature type="region of interest" description="Disordered" evidence="1">
    <location>
        <begin position="330"/>
        <end position="376"/>
    </location>
</feature>